<gene>
    <name evidence="1" type="ORF">CRENBAI_026184</name>
</gene>
<reference evidence="1 2" key="1">
    <citation type="submission" date="2021-06" db="EMBL/GenBank/DDBJ databases">
        <authorList>
            <person name="Palmer J.M."/>
        </authorList>
    </citation>
    <scope>NUCLEOTIDE SEQUENCE [LARGE SCALE GENOMIC DNA]</scope>
    <source>
        <strain evidence="1 2">MEX-2019</strain>
        <tissue evidence="1">Muscle</tissue>
    </source>
</reference>
<evidence type="ECO:0000313" key="1">
    <source>
        <dbReference type="EMBL" id="KAK5606152.1"/>
    </source>
</evidence>
<accession>A0AAV9RCH4</accession>
<dbReference type="EMBL" id="JAHHUM010002103">
    <property type="protein sequence ID" value="KAK5606152.1"/>
    <property type="molecule type" value="Genomic_DNA"/>
</dbReference>
<protein>
    <submittedName>
        <fullName evidence="1">Uncharacterized protein</fullName>
    </submittedName>
</protein>
<dbReference type="AlphaFoldDB" id="A0AAV9RCH4"/>
<organism evidence="1 2">
    <name type="scientific">Crenichthys baileyi</name>
    <name type="common">White River springfish</name>
    <dbReference type="NCBI Taxonomy" id="28760"/>
    <lineage>
        <taxon>Eukaryota</taxon>
        <taxon>Metazoa</taxon>
        <taxon>Chordata</taxon>
        <taxon>Craniata</taxon>
        <taxon>Vertebrata</taxon>
        <taxon>Euteleostomi</taxon>
        <taxon>Actinopterygii</taxon>
        <taxon>Neopterygii</taxon>
        <taxon>Teleostei</taxon>
        <taxon>Neoteleostei</taxon>
        <taxon>Acanthomorphata</taxon>
        <taxon>Ovalentaria</taxon>
        <taxon>Atherinomorphae</taxon>
        <taxon>Cyprinodontiformes</taxon>
        <taxon>Goodeidae</taxon>
        <taxon>Crenichthys</taxon>
    </lineage>
</organism>
<dbReference type="Proteomes" id="UP001311232">
    <property type="component" value="Unassembled WGS sequence"/>
</dbReference>
<name>A0AAV9RCH4_9TELE</name>
<proteinExistence type="predicted"/>
<evidence type="ECO:0000313" key="2">
    <source>
        <dbReference type="Proteomes" id="UP001311232"/>
    </source>
</evidence>
<sequence>MLIGRLGYAQKSHWKVEAVKADYIMNYDLDAIYKGCLGSDDAGLALSLQPTCRSCWRFPLEEKQRRLAIFLLLDGEFPRSRALTDRSHQCATYAVTNNIAFLIYTIS</sequence>
<comment type="caution">
    <text evidence="1">The sequence shown here is derived from an EMBL/GenBank/DDBJ whole genome shotgun (WGS) entry which is preliminary data.</text>
</comment>
<keyword evidence="2" id="KW-1185">Reference proteome</keyword>